<dbReference type="eggNOG" id="ENOG502RZZG">
    <property type="taxonomic scope" value="Eukaryota"/>
</dbReference>
<dbReference type="AlphaFoldDB" id="A0A1I8MGR3"/>
<proteinExistence type="predicted"/>
<evidence type="ECO:0000256" key="1">
    <source>
        <dbReference type="SAM" id="MobiDB-lite"/>
    </source>
</evidence>
<gene>
    <name evidence="3" type="primary">101894765</name>
</gene>
<dbReference type="VEuPathDB" id="VectorBase:MDOMA2_009388"/>
<dbReference type="Gene3D" id="3.40.50.20">
    <property type="match status" value="1"/>
</dbReference>
<dbReference type="EnsemblMetazoa" id="MDOA004714-RA">
    <property type="protein sequence ID" value="MDOA004714-PA"/>
    <property type="gene ID" value="MDOA004714"/>
</dbReference>
<keyword evidence="2" id="KW-0472">Membrane</keyword>
<protein>
    <submittedName>
        <fullName evidence="3">Uncharacterized protein</fullName>
    </submittedName>
</protein>
<keyword evidence="2" id="KW-0812">Transmembrane</keyword>
<organism evidence="3">
    <name type="scientific">Musca domestica</name>
    <name type="common">House fly</name>
    <dbReference type="NCBI Taxonomy" id="7370"/>
    <lineage>
        <taxon>Eukaryota</taxon>
        <taxon>Metazoa</taxon>
        <taxon>Ecdysozoa</taxon>
        <taxon>Arthropoda</taxon>
        <taxon>Hexapoda</taxon>
        <taxon>Insecta</taxon>
        <taxon>Pterygota</taxon>
        <taxon>Neoptera</taxon>
        <taxon>Endopterygota</taxon>
        <taxon>Diptera</taxon>
        <taxon>Brachycera</taxon>
        <taxon>Muscomorpha</taxon>
        <taxon>Muscoidea</taxon>
        <taxon>Muscidae</taxon>
        <taxon>Musca</taxon>
    </lineage>
</organism>
<accession>A0A1I8MGR3</accession>
<name>A0A1I8MGR3_MUSDO</name>
<feature type="compositionally biased region" description="Acidic residues" evidence="1">
    <location>
        <begin position="31"/>
        <end position="46"/>
    </location>
</feature>
<evidence type="ECO:0000256" key="2">
    <source>
        <dbReference type="SAM" id="Phobius"/>
    </source>
</evidence>
<sequence length="573" mass="65234">MTQDFQSKQDYARQLRYARSKFRRINSLDLIPEDPSQEESNDDEDSVAIQSPTLLSRSNTGINQKLLPKQQEQQQNQAQHAAASPQTLMGRFQKFLWFWPNLLVNMVLILLRYLLYIPLSIAAPSFWLSALLWVFWKIIRIPVEFFKWIWNLDNGGNSAQGTGGMQQGAGVPKRTVLISCGSTIQTLHLARNLYSSSGARVVVFEFEGHFGLARFSAAVDKFYTVPKPTPQNVDSYITALCHIVRKEKPSVYIPVCATSPAYYDSVAKPHLELLGCATFMTGVQETLILDDCLQFYQRCASQNIAVPPYVALSAAHELWELYEEGFISQFRHILLAVGMQGVLERFKYMLPRQWRDLRFTHEINERQKWLVVRDVPGEHFVTCTTIKSSQVAANVSCRVDSDTKNLIPATATDAELIDSWLKTFFGKVRFQRPINCHISLRLIKCQSTGQFLPLGIRLGVSLPYICHNRSHAQILCRTMKCVHMRPLNFSTAPEEDESTTASASSLAYFGAQWSSESVALDKREALFAYWDPLPYCAYYHFQLPLESVKSFLQRRRKTTPKVVTPGHLSTSLH</sequence>
<dbReference type="VEuPathDB" id="VectorBase:MDOA004714"/>
<evidence type="ECO:0000313" key="3">
    <source>
        <dbReference type="EnsemblMetazoa" id="MDOA004714-PA"/>
    </source>
</evidence>
<reference evidence="3" key="1">
    <citation type="submission" date="2020-05" db="UniProtKB">
        <authorList>
            <consortium name="EnsemblMetazoa"/>
        </authorList>
    </citation>
    <scope>IDENTIFICATION</scope>
    <source>
        <strain evidence="3">Aabys</strain>
    </source>
</reference>
<feature type="region of interest" description="Disordered" evidence="1">
    <location>
        <begin position="28"/>
        <end position="47"/>
    </location>
</feature>
<keyword evidence="2" id="KW-1133">Transmembrane helix</keyword>
<feature type="transmembrane region" description="Helical" evidence="2">
    <location>
        <begin position="121"/>
        <end position="139"/>
    </location>
</feature>